<name>A0A9E5DJ17_9EURY</name>
<dbReference type="SUPFAM" id="SSF46785">
    <property type="entry name" value="Winged helix' DNA-binding domain"/>
    <property type="match status" value="1"/>
</dbReference>
<reference evidence="3" key="1">
    <citation type="submission" date="2022-12" db="EMBL/GenBank/DDBJ databases">
        <title>Reclassification of two methanogenic archaea species isolated from the Kolyma lowland permafrost.</title>
        <authorList>
            <person name="Trubitsyn V.E."/>
            <person name="Rivkina E.M."/>
            <person name="Shcherbakova V.A."/>
        </authorList>
    </citation>
    <scope>NUCLEOTIDE SEQUENCE</scope>
    <source>
        <strain evidence="3">M2</strain>
        <strain evidence="4">MK4</strain>
    </source>
</reference>
<dbReference type="Proteomes" id="UP001074446">
    <property type="component" value="Unassembled WGS sequence"/>
</dbReference>
<evidence type="ECO:0000313" key="5">
    <source>
        <dbReference type="Proteomes" id="UP001068021"/>
    </source>
</evidence>
<accession>A0A9E5DJ17</accession>
<protein>
    <submittedName>
        <fullName evidence="3">PadR family transcriptional regulator</fullName>
    </submittedName>
</protein>
<feature type="region of interest" description="Disordered" evidence="1">
    <location>
        <begin position="1"/>
        <end position="24"/>
    </location>
</feature>
<dbReference type="Gene3D" id="1.10.10.10">
    <property type="entry name" value="Winged helix-like DNA-binding domain superfamily/Winged helix DNA-binding domain"/>
    <property type="match status" value="1"/>
</dbReference>
<proteinExistence type="predicted"/>
<feature type="compositionally biased region" description="Polar residues" evidence="1">
    <location>
        <begin position="8"/>
        <end position="19"/>
    </location>
</feature>
<dbReference type="RefSeq" id="WP_245611194.1">
    <property type="nucleotide sequence ID" value="NZ_JAPVER010000020.1"/>
</dbReference>
<comment type="caution">
    <text evidence="3">The sequence shown here is derived from an EMBL/GenBank/DDBJ whole genome shotgun (WGS) entry which is preliminary data.</text>
</comment>
<dbReference type="PANTHER" id="PTHR43252:SF2">
    <property type="entry name" value="TRANSCRIPTION REGULATOR, PADR-LIKE FAMILY"/>
    <property type="match status" value="1"/>
</dbReference>
<evidence type="ECO:0000256" key="1">
    <source>
        <dbReference type="SAM" id="MobiDB-lite"/>
    </source>
</evidence>
<keyword evidence="5" id="KW-1185">Reference proteome</keyword>
<gene>
    <name evidence="4" type="ORF">O3H35_01145</name>
    <name evidence="3" type="ORF">O3H54_07730</name>
</gene>
<dbReference type="EMBL" id="JAPVES010000024">
    <property type="protein sequence ID" value="MCZ3371236.1"/>
    <property type="molecule type" value="Genomic_DNA"/>
</dbReference>
<feature type="domain" description="Transcription regulator PadR N-terminal" evidence="2">
    <location>
        <begin position="60"/>
        <end position="134"/>
    </location>
</feature>
<dbReference type="InterPro" id="IPR005149">
    <property type="entry name" value="Tscrpt_reg_PadR_N"/>
</dbReference>
<evidence type="ECO:0000313" key="3">
    <source>
        <dbReference type="EMBL" id="MCZ3365772.1"/>
    </source>
</evidence>
<organism evidence="3 5">
    <name type="scientific">Methanobacterium veterum</name>
    <dbReference type="NCBI Taxonomy" id="408577"/>
    <lineage>
        <taxon>Archaea</taxon>
        <taxon>Methanobacteriati</taxon>
        <taxon>Methanobacteriota</taxon>
        <taxon>Methanomada group</taxon>
        <taxon>Methanobacteria</taxon>
        <taxon>Methanobacteriales</taxon>
        <taxon>Methanobacteriaceae</taxon>
        <taxon>Methanobacterium</taxon>
    </lineage>
</organism>
<dbReference type="InterPro" id="IPR036390">
    <property type="entry name" value="WH_DNA-bd_sf"/>
</dbReference>
<dbReference type="Pfam" id="PF03551">
    <property type="entry name" value="PadR"/>
    <property type="match status" value="1"/>
</dbReference>
<evidence type="ECO:0000313" key="4">
    <source>
        <dbReference type="EMBL" id="MCZ3371236.1"/>
    </source>
</evidence>
<sequence length="166" mass="19543">MDDDGTPNVDNSNESSPENNLDEEKRIKCMKAHKELFNSMSNYEKKLIRGLMRGFGNTMILWLISKKRQHGYEIMTKFHESTAPYNTKMPSASKIYPVLHDLEKNNLIKGSWEHHGKRRVKYYEITTEGEEALSRFRKMGKFAKKNKSSLWVEFFKDMIDVEDNNE</sequence>
<dbReference type="InterPro" id="IPR036388">
    <property type="entry name" value="WH-like_DNA-bd_sf"/>
</dbReference>
<dbReference type="PANTHER" id="PTHR43252">
    <property type="entry name" value="TRANSCRIPTIONAL REGULATOR YQJI"/>
    <property type="match status" value="1"/>
</dbReference>
<evidence type="ECO:0000259" key="2">
    <source>
        <dbReference type="Pfam" id="PF03551"/>
    </source>
</evidence>
<dbReference type="EMBL" id="JAPVER010000020">
    <property type="protein sequence ID" value="MCZ3365772.1"/>
    <property type="molecule type" value="Genomic_DNA"/>
</dbReference>
<dbReference type="Proteomes" id="UP001068021">
    <property type="component" value="Unassembled WGS sequence"/>
</dbReference>
<dbReference type="AlphaFoldDB" id="A0A9E5DJ17"/>